<dbReference type="EMBL" id="BBMT01000007">
    <property type="protein sequence ID" value="GAL35570.1"/>
    <property type="molecule type" value="Genomic_DNA"/>
</dbReference>
<dbReference type="AlphaFoldDB" id="A0A090T6H1"/>
<proteinExistence type="predicted"/>
<sequence length="332" mass="37920">MLYVKDNSQVSDVSNLSLTVFLNDSNGLVATKNITIRQVSETQWSKYLSHLKEFVLTSKRMWGERYYSSDEVTTLVKSINDSEGKFNDLKAYTNSLSDNKATQNGKDFEEAVNRIGGLGYAYYSEKSDEQKEVLRAAIVKAFNAFVDRFPSQGFADNRNMTHADRTHQWRFTDALSLPLVYILEDTLKKELAGDEDAKKFRKNVNTLYQITFDLPETDRDPERLRYFIEDDFPASMGTWSDANRGHRLRSWAVYVGLLADYNKPITDVAWWYADYAPLKEKGSTLLPGWEPVAALVTLKPGSTQTVDALIDTVNRVYCLMVRCLITLDIDKT</sequence>
<gene>
    <name evidence="1" type="ORF">JCM19240_417</name>
</gene>
<dbReference type="SUPFAM" id="SSF48230">
    <property type="entry name" value="Chondroitin AC/alginate lyase"/>
    <property type="match status" value="1"/>
</dbReference>
<reference evidence="1 2" key="1">
    <citation type="submission" date="2014-09" db="EMBL/GenBank/DDBJ databases">
        <title>Vibrio maritimus JCM 19240. (C210) whole genome shotgun sequence.</title>
        <authorList>
            <person name="Sawabe T."/>
            <person name="Meirelles P."/>
            <person name="Nakanishi M."/>
            <person name="Sayaka M."/>
            <person name="Hattori M."/>
            <person name="Ohkuma M."/>
        </authorList>
    </citation>
    <scope>NUCLEOTIDE SEQUENCE [LARGE SCALE GENOMIC DNA]</scope>
    <source>
        <strain evidence="1 2">JCM 19240</strain>
    </source>
</reference>
<dbReference type="Proteomes" id="UP000029224">
    <property type="component" value="Unassembled WGS sequence"/>
</dbReference>
<comment type="caution">
    <text evidence="1">The sequence shown here is derived from an EMBL/GenBank/DDBJ whole genome shotgun (WGS) entry which is preliminary data.</text>
</comment>
<dbReference type="InterPro" id="IPR008929">
    <property type="entry name" value="Chondroitin_lyas"/>
</dbReference>
<accession>A0A090T6H1</accession>
<organism evidence="1 2">
    <name type="scientific">Vibrio maritimus</name>
    <dbReference type="NCBI Taxonomy" id="990268"/>
    <lineage>
        <taxon>Bacteria</taxon>
        <taxon>Pseudomonadati</taxon>
        <taxon>Pseudomonadota</taxon>
        <taxon>Gammaproteobacteria</taxon>
        <taxon>Vibrionales</taxon>
        <taxon>Vibrionaceae</taxon>
        <taxon>Vibrio</taxon>
    </lineage>
</organism>
<protein>
    <submittedName>
        <fullName evidence="1">Uncharacterized protein</fullName>
    </submittedName>
</protein>
<reference evidence="1 2" key="2">
    <citation type="submission" date="2014-09" db="EMBL/GenBank/DDBJ databases">
        <authorList>
            <consortium name="NBRP consortium"/>
            <person name="Sawabe T."/>
            <person name="Meirelles P."/>
            <person name="Nakanishi M."/>
            <person name="Sayaka M."/>
            <person name="Hattori M."/>
            <person name="Ohkuma M."/>
        </authorList>
    </citation>
    <scope>NUCLEOTIDE SEQUENCE [LARGE SCALE GENOMIC DNA]</scope>
    <source>
        <strain evidence="1 2">JCM 19240</strain>
    </source>
</reference>
<evidence type="ECO:0000313" key="2">
    <source>
        <dbReference type="Proteomes" id="UP000029224"/>
    </source>
</evidence>
<evidence type="ECO:0000313" key="1">
    <source>
        <dbReference type="EMBL" id="GAL35570.1"/>
    </source>
</evidence>
<name>A0A090T6H1_9VIBR</name>
<keyword evidence="2" id="KW-1185">Reference proteome</keyword>